<dbReference type="RefSeq" id="WP_169587939.1">
    <property type="nucleotide sequence ID" value="NZ_VCQU01000004.1"/>
</dbReference>
<dbReference type="InterPro" id="IPR009057">
    <property type="entry name" value="Homeodomain-like_sf"/>
</dbReference>
<dbReference type="InterPro" id="IPR041485">
    <property type="entry name" value="TetR_C_36"/>
</dbReference>
<dbReference type="Proteomes" id="UP000535543">
    <property type="component" value="Unassembled WGS sequence"/>
</dbReference>
<reference evidence="5 6" key="1">
    <citation type="submission" date="2019-05" db="EMBL/GenBank/DDBJ databases">
        <authorList>
            <person name="Lee S.D."/>
        </authorList>
    </citation>
    <scope>NUCLEOTIDE SEQUENCE [LARGE SCALE GENOMIC DNA]</scope>
    <source>
        <strain evidence="5 6">YC2-7</strain>
    </source>
</reference>
<evidence type="ECO:0000256" key="2">
    <source>
        <dbReference type="PROSITE-ProRule" id="PRU00335"/>
    </source>
</evidence>
<feature type="domain" description="HTH tetR-type" evidence="4">
    <location>
        <begin position="18"/>
        <end position="76"/>
    </location>
</feature>
<dbReference type="GO" id="GO:0003700">
    <property type="term" value="F:DNA-binding transcription factor activity"/>
    <property type="evidence" value="ECO:0007669"/>
    <property type="project" value="TreeGrafter"/>
</dbReference>
<organism evidence="5 6">
    <name type="scientific">Antrihabitans stalactiti</name>
    <dbReference type="NCBI Taxonomy" id="2584121"/>
    <lineage>
        <taxon>Bacteria</taxon>
        <taxon>Bacillati</taxon>
        <taxon>Actinomycetota</taxon>
        <taxon>Actinomycetes</taxon>
        <taxon>Mycobacteriales</taxon>
        <taxon>Nocardiaceae</taxon>
        <taxon>Antrihabitans</taxon>
    </lineage>
</organism>
<feature type="region of interest" description="Disordered" evidence="3">
    <location>
        <begin position="1"/>
        <end position="20"/>
    </location>
</feature>
<keyword evidence="6" id="KW-1185">Reference proteome</keyword>
<dbReference type="AlphaFoldDB" id="A0A848KF31"/>
<dbReference type="InterPro" id="IPR050109">
    <property type="entry name" value="HTH-type_TetR-like_transc_reg"/>
</dbReference>
<gene>
    <name evidence="5" type="ORF">FGL95_14555</name>
</gene>
<dbReference type="GO" id="GO:0000976">
    <property type="term" value="F:transcription cis-regulatory region binding"/>
    <property type="evidence" value="ECO:0007669"/>
    <property type="project" value="TreeGrafter"/>
</dbReference>
<reference evidence="5 6" key="2">
    <citation type="submission" date="2020-06" db="EMBL/GenBank/DDBJ databases">
        <title>Antribacter stalactiti gen. nov., sp. nov., a new member of the family Nacardiaceae isolated from a cave.</title>
        <authorList>
            <person name="Kim I.S."/>
        </authorList>
    </citation>
    <scope>NUCLEOTIDE SEQUENCE [LARGE SCALE GENOMIC DNA]</scope>
    <source>
        <strain evidence="5 6">YC2-7</strain>
    </source>
</reference>
<comment type="caution">
    <text evidence="5">The sequence shown here is derived from an EMBL/GenBank/DDBJ whole genome shotgun (WGS) entry which is preliminary data.</text>
</comment>
<dbReference type="PROSITE" id="PS50977">
    <property type="entry name" value="HTH_TETR_2"/>
    <property type="match status" value="1"/>
</dbReference>
<evidence type="ECO:0000256" key="3">
    <source>
        <dbReference type="SAM" id="MobiDB-lite"/>
    </source>
</evidence>
<keyword evidence="1 2" id="KW-0238">DNA-binding</keyword>
<evidence type="ECO:0000313" key="6">
    <source>
        <dbReference type="Proteomes" id="UP000535543"/>
    </source>
</evidence>
<accession>A0A848KF31</accession>
<evidence type="ECO:0000313" key="5">
    <source>
        <dbReference type="EMBL" id="NMN96258.1"/>
    </source>
</evidence>
<dbReference type="Pfam" id="PF18598">
    <property type="entry name" value="TetR_C_36"/>
    <property type="match status" value="1"/>
</dbReference>
<feature type="DNA-binding region" description="H-T-H motif" evidence="2">
    <location>
        <begin position="39"/>
        <end position="58"/>
    </location>
</feature>
<dbReference type="InterPro" id="IPR001647">
    <property type="entry name" value="HTH_TetR"/>
</dbReference>
<dbReference type="PANTHER" id="PTHR30055">
    <property type="entry name" value="HTH-TYPE TRANSCRIPTIONAL REGULATOR RUTR"/>
    <property type="match status" value="1"/>
</dbReference>
<sequence>MTTTAGALTPRPPGRPASASKAEVLAVATKLFLQGERLDVQAIATELGVSRATIYRWYGSREGLLGTVLASEFERRIESADAACDARGATRLLIVIERVVREIAEHHAMQRYFENEPTSAFRILTSSGGIVQPRAVSTIEKLLDRVIDEDGYRPSIERSTLAYTLVRLGEAFLYNDAAAGLRGDIDRAAEVLVALLRTD</sequence>
<name>A0A848KF31_9NOCA</name>
<evidence type="ECO:0000259" key="4">
    <source>
        <dbReference type="PROSITE" id="PS50977"/>
    </source>
</evidence>
<dbReference type="Pfam" id="PF00440">
    <property type="entry name" value="TetR_N"/>
    <property type="match status" value="1"/>
</dbReference>
<dbReference type="EMBL" id="VCQU01000004">
    <property type="protein sequence ID" value="NMN96258.1"/>
    <property type="molecule type" value="Genomic_DNA"/>
</dbReference>
<dbReference type="PANTHER" id="PTHR30055:SF209">
    <property type="entry name" value="POSSIBLE TRANSCRIPTIONAL REGULATORY PROTEIN (PROBABLY TETR-FAMILY)"/>
    <property type="match status" value="1"/>
</dbReference>
<evidence type="ECO:0000256" key="1">
    <source>
        <dbReference type="ARBA" id="ARBA00023125"/>
    </source>
</evidence>
<proteinExistence type="predicted"/>
<dbReference type="SUPFAM" id="SSF46689">
    <property type="entry name" value="Homeodomain-like"/>
    <property type="match status" value="1"/>
</dbReference>
<dbReference type="Gene3D" id="1.10.357.10">
    <property type="entry name" value="Tetracycline Repressor, domain 2"/>
    <property type="match status" value="1"/>
</dbReference>
<protein>
    <submittedName>
        <fullName evidence="5">TetR/AcrR family transcriptional regulator</fullName>
    </submittedName>
</protein>